<dbReference type="PANTHER" id="PTHR37433">
    <property type="entry name" value="PROTEIN CBG25136-RELATED"/>
    <property type="match status" value="1"/>
</dbReference>
<evidence type="ECO:0000313" key="5">
    <source>
        <dbReference type="Proteomes" id="UP001177023"/>
    </source>
</evidence>
<evidence type="ECO:0000313" key="4">
    <source>
        <dbReference type="EMBL" id="CAJ0574310.1"/>
    </source>
</evidence>
<protein>
    <submittedName>
        <fullName evidence="4">Uncharacterized protein</fullName>
    </submittedName>
</protein>
<accession>A0AA36CU77</accession>
<name>A0AA36CU77_9BILA</name>
<feature type="compositionally biased region" description="Acidic residues" evidence="1">
    <location>
        <begin position="328"/>
        <end position="337"/>
    </location>
</feature>
<dbReference type="InterPro" id="IPR045860">
    <property type="entry name" value="Snake_toxin-like_sf"/>
</dbReference>
<gene>
    <name evidence="4" type="ORF">MSPICULIGERA_LOCUS12648</name>
</gene>
<feature type="region of interest" description="Disordered" evidence="1">
    <location>
        <begin position="282"/>
        <end position="365"/>
    </location>
</feature>
<evidence type="ECO:0000256" key="1">
    <source>
        <dbReference type="SAM" id="MobiDB-lite"/>
    </source>
</evidence>
<feature type="compositionally biased region" description="Basic and acidic residues" evidence="1">
    <location>
        <begin position="318"/>
        <end position="327"/>
    </location>
</feature>
<feature type="compositionally biased region" description="Acidic residues" evidence="1">
    <location>
        <begin position="300"/>
        <end position="317"/>
    </location>
</feature>
<feature type="non-terminal residue" evidence="4">
    <location>
        <position position="1"/>
    </location>
</feature>
<dbReference type="AlphaFoldDB" id="A0AA36CU77"/>
<reference evidence="4" key="1">
    <citation type="submission" date="2023-06" db="EMBL/GenBank/DDBJ databases">
        <authorList>
            <person name="Delattre M."/>
        </authorList>
    </citation>
    <scope>NUCLEOTIDE SEQUENCE</scope>
    <source>
        <strain evidence="4">AF72</strain>
    </source>
</reference>
<dbReference type="Gene3D" id="2.10.60.10">
    <property type="entry name" value="CD59"/>
    <property type="match status" value="1"/>
</dbReference>
<proteinExistence type="predicted"/>
<feature type="transmembrane region" description="Helical" evidence="2">
    <location>
        <begin position="373"/>
        <end position="393"/>
    </location>
</feature>
<feature type="chain" id="PRO_5041237855" evidence="3">
    <location>
        <begin position="23"/>
        <end position="412"/>
    </location>
</feature>
<organism evidence="4 5">
    <name type="scientific">Mesorhabditis spiculigera</name>
    <dbReference type="NCBI Taxonomy" id="96644"/>
    <lineage>
        <taxon>Eukaryota</taxon>
        <taxon>Metazoa</taxon>
        <taxon>Ecdysozoa</taxon>
        <taxon>Nematoda</taxon>
        <taxon>Chromadorea</taxon>
        <taxon>Rhabditida</taxon>
        <taxon>Rhabditina</taxon>
        <taxon>Rhabditomorpha</taxon>
        <taxon>Rhabditoidea</taxon>
        <taxon>Rhabditidae</taxon>
        <taxon>Mesorhabditinae</taxon>
        <taxon>Mesorhabditis</taxon>
    </lineage>
</organism>
<feature type="compositionally biased region" description="Basic and acidic residues" evidence="1">
    <location>
        <begin position="338"/>
        <end position="361"/>
    </location>
</feature>
<keyword evidence="2" id="KW-1133">Transmembrane helix</keyword>
<evidence type="ECO:0000256" key="2">
    <source>
        <dbReference type="SAM" id="Phobius"/>
    </source>
</evidence>
<keyword evidence="3" id="KW-0732">Signal</keyword>
<evidence type="ECO:0000256" key="3">
    <source>
        <dbReference type="SAM" id="SignalP"/>
    </source>
</evidence>
<dbReference type="PANTHER" id="PTHR37433:SF5">
    <property type="entry name" value="DUF753 DOMAIN-CONTAINING PROTEIN-RELATED"/>
    <property type="match status" value="1"/>
</dbReference>
<dbReference type="EMBL" id="CATQJA010002629">
    <property type="protein sequence ID" value="CAJ0574310.1"/>
    <property type="molecule type" value="Genomic_DNA"/>
</dbReference>
<comment type="caution">
    <text evidence="4">The sequence shown here is derived from an EMBL/GenBank/DDBJ whole genome shotgun (WGS) entry which is preliminary data.</text>
</comment>
<dbReference type="Proteomes" id="UP001177023">
    <property type="component" value="Unassembled WGS sequence"/>
</dbReference>
<keyword evidence="2" id="KW-0472">Membrane</keyword>
<feature type="signal peptide" evidence="3">
    <location>
        <begin position="1"/>
        <end position="22"/>
    </location>
</feature>
<keyword evidence="2" id="KW-0812">Transmembrane</keyword>
<keyword evidence="5" id="KW-1185">Reference proteome</keyword>
<sequence>MRARTRLLFTLVLLTFAHFTIALKFAPRWGSVEFGKETVIKGCLRGAGIADGIPDNCEVSEGDETPISCLCDGTKNCNGAAKLEKAEKAFIPLVSCHCQGPHCRGKKCLGEMCTYVKDLKSGEVHKGCANATLPFIERRAIGVCTMPPMSGAFHHYKAAKLEKLMYTESCVCASDNCNEERLKTDSKEEQNCDLYAKTDINRKKSMSASKICGGEFCFNTTMFSQKTSFPAFEVAGCATFATDFELEAALNPTGCVSFQNKELKVRNCFMTDDEEAIQRILESRVEEEETEEKGKMVIEQEQEGEEEEQAEEEEEEEAPKKGEKGPEKEEEEEEEAEEASKGGKSGEGKKEPPSGKFRFEDATQPPIPDESNAMMISVFVLIILVILAAGAVWKFELHRRLFRANYDSVAGG</sequence>